<protein>
    <submittedName>
        <fullName evidence="1">Unannotated protein</fullName>
    </submittedName>
</protein>
<dbReference type="EMBL" id="CAFBNZ010000125">
    <property type="protein sequence ID" value="CAB4972592.1"/>
    <property type="molecule type" value="Genomic_DNA"/>
</dbReference>
<name>A0A6J7LZ89_9ZZZZ</name>
<proteinExistence type="predicted"/>
<gene>
    <name evidence="1" type="ORF">UFOPK3889_00710</name>
</gene>
<organism evidence="1">
    <name type="scientific">freshwater metagenome</name>
    <dbReference type="NCBI Taxonomy" id="449393"/>
    <lineage>
        <taxon>unclassified sequences</taxon>
        <taxon>metagenomes</taxon>
        <taxon>ecological metagenomes</taxon>
    </lineage>
</organism>
<evidence type="ECO:0000313" key="1">
    <source>
        <dbReference type="EMBL" id="CAB4972592.1"/>
    </source>
</evidence>
<reference evidence="1" key="1">
    <citation type="submission" date="2020-05" db="EMBL/GenBank/DDBJ databases">
        <authorList>
            <person name="Chiriac C."/>
            <person name="Salcher M."/>
            <person name="Ghai R."/>
            <person name="Kavagutti S V."/>
        </authorList>
    </citation>
    <scope>NUCLEOTIDE SEQUENCE</scope>
</reference>
<accession>A0A6J7LZ89</accession>
<sequence>MRYKDDCDATSLQTTNGVEQSVDICPRQGSRRFIKDQNRNILLGFLQSPSNRHTRSCCATESGNWYTHINIKAKIEQSLFGLQCFFLPVDATAKTSSIAKTKSQVLNCAHGLHESQILMYKTDTCTMCCRSITDVKDLIAHRDVVTRIWLVEAREDFDQGRFTGAILTHEGMNFAFLNIESGILQGDLARKRL</sequence>
<dbReference type="AlphaFoldDB" id="A0A6J7LZ89"/>